<dbReference type="InterPro" id="IPR036869">
    <property type="entry name" value="J_dom_sf"/>
</dbReference>
<dbReference type="Pfam" id="PF00226">
    <property type="entry name" value="DnaJ"/>
    <property type="match status" value="1"/>
</dbReference>
<protein>
    <submittedName>
        <fullName evidence="12">DnaJ-SEC63-like protein, putative</fullName>
    </submittedName>
</protein>
<dbReference type="PRINTS" id="PR00625">
    <property type="entry name" value="JDOMAIN"/>
</dbReference>
<organism evidence="12 13">
    <name type="scientific">Tetrahymena thermophila (strain SB210)</name>
    <dbReference type="NCBI Taxonomy" id="312017"/>
    <lineage>
        <taxon>Eukaryota</taxon>
        <taxon>Sar</taxon>
        <taxon>Alveolata</taxon>
        <taxon>Ciliophora</taxon>
        <taxon>Intramacronucleata</taxon>
        <taxon>Oligohymenophorea</taxon>
        <taxon>Hymenostomatida</taxon>
        <taxon>Tetrahymenina</taxon>
        <taxon>Tetrahymenidae</taxon>
        <taxon>Tetrahymena</taxon>
    </lineage>
</organism>
<dbReference type="SUPFAM" id="SSF81296">
    <property type="entry name" value="E set domains"/>
    <property type="match status" value="1"/>
</dbReference>
<keyword evidence="8" id="KW-0143">Chaperone</keyword>
<dbReference type="KEGG" id="tet:TTHERM_00443010"/>
<dbReference type="Gene3D" id="2.60.40.150">
    <property type="entry name" value="C2 domain"/>
    <property type="match status" value="1"/>
</dbReference>
<evidence type="ECO:0000256" key="2">
    <source>
        <dbReference type="ARBA" id="ARBA00022448"/>
    </source>
</evidence>
<reference evidence="13" key="1">
    <citation type="journal article" date="2006" name="PLoS Biol.">
        <title>Macronuclear genome sequence of the ciliate Tetrahymena thermophila, a model eukaryote.</title>
        <authorList>
            <person name="Eisen J.A."/>
            <person name="Coyne R.S."/>
            <person name="Wu M."/>
            <person name="Wu D."/>
            <person name="Thiagarajan M."/>
            <person name="Wortman J.R."/>
            <person name="Badger J.H."/>
            <person name="Ren Q."/>
            <person name="Amedeo P."/>
            <person name="Jones K.M."/>
            <person name="Tallon L.J."/>
            <person name="Delcher A.L."/>
            <person name="Salzberg S.L."/>
            <person name="Silva J.C."/>
            <person name="Haas B.J."/>
            <person name="Majoros W.H."/>
            <person name="Farzad M."/>
            <person name="Carlton J.M."/>
            <person name="Smith R.K. Jr."/>
            <person name="Garg J."/>
            <person name="Pearlman R.E."/>
            <person name="Karrer K.M."/>
            <person name="Sun L."/>
            <person name="Manning G."/>
            <person name="Elde N.C."/>
            <person name="Turkewitz A.P."/>
            <person name="Asai D.J."/>
            <person name="Wilkes D.E."/>
            <person name="Wang Y."/>
            <person name="Cai H."/>
            <person name="Collins K."/>
            <person name="Stewart B.A."/>
            <person name="Lee S.R."/>
            <person name="Wilamowska K."/>
            <person name="Weinberg Z."/>
            <person name="Ruzzo W.L."/>
            <person name="Wloga D."/>
            <person name="Gaertig J."/>
            <person name="Frankel J."/>
            <person name="Tsao C.-C."/>
            <person name="Gorovsky M.A."/>
            <person name="Keeling P.J."/>
            <person name="Waller R.F."/>
            <person name="Patron N.J."/>
            <person name="Cherry J.M."/>
            <person name="Stover N.A."/>
            <person name="Krieger C.J."/>
            <person name="del Toro C."/>
            <person name="Ryder H.F."/>
            <person name="Williamson S.C."/>
            <person name="Barbeau R.A."/>
            <person name="Hamilton E.P."/>
            <person name="Orias E."/>
        </authorList>
    </citation>
    <scope>NUCLEOTIDE SEQUENCE [LARGE SCALE GENOMIC DNA]</scope>
    <source>
        <strain evidence="13">SB210</strain>
    </source>
</reference>
<name>I7M062_TETTS</name>
<dbReference type="GO" id="GO:0006614">
    <property type="term" value="P:SRP-dependent cotranslational protein targeting to membrane"/>
    <property type="evidence" value="ECO:0007669"/>
    <property type="project" value="TreeGrafter"/>
</dbReference>
<proteinExistence type="predicted"/>
<feature type="region of interest" description="Disordered" evidence="9">
    <location>
        <begin position="606"/>
        <end position="659"/>
    </location>
</feature>
<dbReference type="STRING" id="312017.I7M062"/>
<dbReference type="GO" id="GO:0006620">
    <property type="term" value="P:post-translational protein targeting to endoplasmic reticulum membrane"/>
    <property type="evidence" value="ECO:0007669"/>
    <property type="project" value="TreeGrafter"/>
</dbReference>
<dbReference type="SUPFAM" id="SSF46565">
    <property type="entry name" value="Chaperone J-domain"/>
    <property type="match status" value="1"/>
</dbReference>
<sequence>MSSFKDNFTRNQGDQNLQYDDSAFYFFAFSVLSFVSVITGLFVLRNLFKKDSQIKRVHPKDKSADQKKLNQAVQFKAQKYSLKFYFLILLFLACIYFAYQTSKFTAKTDDLKRFDPYEILEIQRGASQGEIKKAYRKMVLLYHPDKNPSPEAAAKFLLVTKANECLTDETKMKVCEQFGSPDGPGSLQVAIAMPSFFQKKENHVFVLALFSVLFVILVPIVVLIWLNRSQSKNNHGMLVENYMVAFQKMTQNMAASKLIEIIGYCAEFRFPITRQEQEYFTKKTQFLEEYQTSKNTISTKGQKLLILYFEGIEIPKESQKHFAQLMSQTPCILESAVEHCLQLNAMLPKGNPRYLSVQTLLNTIHFQQHFFQGVWSTKYDMDLMQISSVQSDKVSFKKLYQKYRNLKTLQNTPVEQRKYDIQVNLDEAKKQKFIDEVNQEVDSFPNMKMQFDVLLDEQESSGTYRATSQENKTVSLTIEEGQIFNLKVGITRENIPEKEEGMFAICHKYPYVKDMYLHVFVTDKERIFQYQQLTGQARYIEFNEKMALPQGEFSLELHVKPDCYIGMDEVFKFNLKVTPRTEKHQNEDDIHPEDIEKFKEPTFVQKLMGQLQEQEQEEEEDEIPDITKDLGKANTNDDQEEEKEESENEQQKSDDKKKN</sequence>
<keyword evidence="3 10" id="KW-0812">Transmembrane</keyword>
<evidence type="ECO:0000313" key="13">
    <source>
        <dbReference type="Proteomes" id="UP000009168"/>
    </source>
</evidence>
<dbReference type="PANTHER" id="PTHR24075">
    <property type="entry name" value="SEC63 DOMAIN-CONTAINING"/>
    <property type="match status" value="1"/>
</dbReference>
<dbReference type="Gene3D" id="1.10.3380.10">
    <property type="entry name" value="Sec63 N-terminal domain-like domain"/>
    <property type="match status" value="1"/>
</dbReference>
<feature type="compositionally biased region" description="Basic and acidic residues" evidence="9">
    <location>
        <begin position="649"/>
        <end position="659"/>
    </location>
</feature>
<dbReference type="SMART" id="SM00271">
    <property type="entry name" value="DnaJ"/>
    <property type="match status" value="1"/>
</dbReference>
<comment type="subcellular location">
    <subcellularLocation>
        <location evidence="1">Endoplasmic reticulum membrane</location>
        <topology evidence="1">Multi-pass membrane protein</topology>
    </subcellularLocation>
</comment>
<evidence type="ECO:0000259" key="11">
    <source>
        <dbReference type="PROSITE" id="PS50076"/>
    </source>
</evidence>
<dbReference type="GeneID" id="7827928"/>
<dbReference type="InterPro" id="IPR035892">
    <property type="entry name" value="C2_domain_sf"/>
</dbReference>
<keyword evidence="5" id="KW-0653">Protein transport</keyword>
<dbReference type="Gene3D" id="1.10.287.110">
    <property type="entry name" value="DnaJ domain"/>
    <property type="match status" value="1"/>
</dbReference>
<dbReference type="GO" id="GO:0031207">
    <property type="term" value="C:Sec62/Sec63 complex"/>
    <property type="evidence" value="ECO:0007669"/>
    <property type="project" value="TreeGrafter"/>
</dbReference>
<dbReference type="SMART" id="SM00973">
    <property type="entry name" value="Sec63"/>
    <property type="match status" value="1"/>
</dbReference>
<evidence type="ECO:0000256" key="7">
    <source>
        <dbReference type="ARBA" id="ARBA00023136"/>
    </source>
</evidence>
<dbReference type="AlphaFoldDB" id="I7M062"/>
<dbReference type="PROSITE" id="PS50076">
    <property type="entry name" value="DNAJ_2"/>
    <property type="match status" value="1"/>
</dbReference>
<dbReference type="FunCoup" id="I7M062">
    <property type="interactions" value="624"/>
</dbReference>
<keyword evidence="4" id="KW-0256">Endoplasmic reticulum</keyword>
<dbReference type="Proteomes" id="UP000009168">
    <property type="component" value="Unassembled WGS sequence"/>
</dbReference>
<evidence type="ECO:0000256" key="5">
    <source>
        <dbReference type="ARBA" id="ARBA00022927"/>
    </source>
</evidence>
<dbReference type="Pfam" id="PF02889">
    <property type="entry name" value="Sec63"/>
    <property type="match status" value="1"/>
</dbReference>
<dbReference type="InterPro" id="IPR001623">
    <property type="entry name" value="DnaJ_domain"/>
</dbReference>
<evidence type="ECO:0000256" key="4">
    <source>
        <dbReference type="ARBA" id="ARBA00022824"/>
    </source>
</evidence>
<feature type="compositionally biased region" description="Acidic residues" evidence="9">
    <location>
        <begin position="637"/>
        <end position="648"/>
    </location>
</feature>
<feature type="compositionally biased region" description="Acidic residues" evidence="9">
    <location>
        <begin position="614"/>
        <end position="624"/>
    </location>
</feature>
<keyword evidence="2" id="KW-0813">Transport</keyword>
<accession>I7M062</accession>
<evidence type="ECO:0000313" key="12">
    <source>
        <dbReference type="EMBL" id="EAR85551.2"/>
    </source>
</evidence>
<dbReference type="CDD" id="cd06257">
    <property type="entry name" value="DnaJ"/>
    <property type="match status" value="1"/>
</dbReference>
<feature type="domain" description="J" evidence="11">
    <location>
        <begin position="115"/>
        <end position="179"/>
    </location>
</feature>
<dbReference type="PANTHER" id="PTHR24075:SF0">
    <property type="entry name" value="TRANSLOCATION PROTEIN SEC63 HOMOLOG"/>
    <property type="match status" value="1"/>
</dbReference>
<dbReference type="OrthoDB" id="1734229at2759"/>
<dbReference type="InterPro" id="IPR004179">
    <property type="entry name" value="Sec63-dom"/>
</dbReference>
<evidence type="ECO:0000256" key="3">
    <source>
        <dbReference type="ARBA" id="ARBA00022692"/>
    </source>
</evidence>
<evidence type="ECO:0000256" key="8">
    <source>
        <dbReference type="ARBA" id="ARBA00023186"/>
    </source>
</evidence>
<dbReference type="RefSeq" id="XP_001033214.2">
    <property type="nucleotide sequence ID" value="XM_001033214.2"/>
</dbReference>
<keyword evidence="7 10" id="KW-0472">Membrane</keyword>
<evidence type="ECO:0000256" key="10">
    <source>
        <dbReference type="SAM" id="Phobius"/>
    </source>
</evidence>
<dbReference type="eggNOG" id="KOG0721">
    <property type="taxonomic scope" value="Eukaryota"/>
</dbReference>
<dbReference type="EMBL" id="GG662665">
    <property type="protein sequence ID" value="EAR85551.2"/>
    <property type="molecule type" value="Genomic_DNA"/>
</dbReference>
<dbReference type="InterPro" id="IPR014756">
    <property type="entry name" value="Ig_E-set"/>
</dbReference>
<feature type="transmembrane region" description="Helical" evidence="10">
    <location>
        <begin position="82"/>
        <end position="99"/>
    </location>
</feature>
<dbReference type="GO" id="GO:0008320">
    <property type="term" value="F:protein transmembrane transporter activity"/>
    <property type="evidence" value="ECO:0007669"/>
    <property type="project" value="TreeGrafter"/>
</dbReference>
<evidence type="ECO:0000256" key="9">
    <source>
        <dbReference type="SAM" id="MobiDB-lite"/>
    </source>
</evidence>
<feature type="transmembrane region" description="Helical" evidence="10">
    <location>
        <begin position="23"/>
        <end position="48"/>
    </location>
</feature>
<dbReference type="GO" id="GO:0003723">
    <property type="term" value="F:RNA binding"/>
    <property type="evidence" value="ECO:0007669"/>
    <property type="project" value="TreeGrafter"/>
</dbReference>
<gene>
    <name evidence="12" type="ORF">TTHERM_00443010</name>
</gene>
<dbReference type="InParanoid" id="I7M062"/>
<keyword evidence="6 10" id="KW-1133">Transmembrane helix</keyword>
<evidence type="ECO:0000256" key="1">
    <source>
        <dbReference type="ARBA" id="ARBA00004477"/>
    </source>
</evidence>
<feature type="transmembrane region" description="Helical" evidence="10">
    <location>
        <begin position="204"/>
        <end position="226"/>
    </location>
</feature>
<evidence type="ECO:0000256" key="6">
    <source>
        <dbReference type="ARBA" id="ARBA00022989"/>
    </source>
</evidence>
<dbReference type="SUPFAM" id="SSF158702">
    <property type="entry name" value="Sec63 N-terminal domain-like"/>
    <property type="match status" value="1"/>
</dbReference>
<keyword evidence="13" id="KW-1185">Reference proteome</keyword>